<dbReference type="PANTHER" id="PTHR37984">
    <property type="entry name" value="PROTEIN CBG26694"/>
    <property type="match status" value="1"/>
</dbReference>
<proteinExistence type="predicted"/>
<keyword evidence="2" id="KW-1185">Reference proteome</keyword>
<dbReference type="RefSeq" id="XP_030745013.1">
    <property type="nucleotide sequence ID" value="XM_030889153.1"/>
</dbReference>
<evidence type="ECO:0000259" key="1">
    <source>
        <dbReference type="PROSITE" id="PS50878"/>
    </source>
</evidence>
<reference evidence="3" key="1">
    <citation type="submission" date="2025-08" db="UniProtKB">
        <authorList>
            <consortium name="RefSeq"/>
        </authorList>
    </citation>
    <scope>IDENTIFICATION</scope>
    <source>
        <tissue evidence="3">Gonads</tissue>
    </source>
</reference>
<dbReference type="InterPro" id="IPR043502">
    <property type="entry name" value="DNA/RNA_pol_sf"/>
</dbReference>
<accession>A0A6J2X1D6</accession>
<dbReference type="AlphaFoldDB" id="A0A6J2X1D6"/>
<evidence type="ECO:0000313" key="3">
    <source>
        <dbReference type="RefSeq" id="XP_030745013.1"/>
    </source>
</evidence>
<dbReference type="InParanoid" id="A0A6J2X1D6"/>
<dbReference type="CDD" id="cd01647">
    <property type="entry name" value="RT_LTR"/>
    <property type="match status" value="1"/>
</dbReference>
<evidence type="ECO:0000313" key="2">
    <source>
        <dbReference type="Proteomes" id="UP000504635"/>
    </source>
</evidence>
<dbReference type="Pfam" id="PF00078">
    <property type="entry name" value="RVT_1"/>
    <property type="match status" value="1"/>
</dbReference>
<dbReference type="OrthoDB" id="8038132at2759"/>
<dbReference type="Proteomes" id="UP000504635">
    <property type="component" value="Unplaced"/>
</dbReference>
<dbReference type="InterPro" id="IPR050951">
    <property type="entry name" value="Retrovirus_Pol_polyprotein"/>
</dbReference>
<protein>
    <submittedName>
        <fullName evidence="3">Uncharacterized protein LOC115874088</fullName>
    </submittedName>
</protein>
<gene>
    <name evidence="3" type="primary">LOC115874088</name>
</gene>
<dbReference type="InterPro" id="IPR043128">
    <property type="entry name" value="Rev_trsase/Diguanyl_cyclase"/>
</dbReference>
<dbReference type="PANTHER" id="PTHR37984:SF5">
    <property type="entry name" value="PROTEIN NYNRIN-LIKE"/>
    <property type="match status" value="1"/>
</dbReference>
<dbReference type="GeneID" id="115874088"/>
<dbReference type="SUPFAM" id="SSF56672">
    <property type="entry name" value="DNA/RNA polymerases"/>
    <property type="match status" value="1"/>
</dbReference>
<dbReference type="GO" id="GO:0071897">
    <property type="term" value="P:DNA biosynthetic process"/>
    <property type="evidence" value="ECO:0007669"/>
    <property type="project" value="UniProtKB-ARBA"/>
</dbReference>
<feature type="domain" description="Reverse transcriptase" evidence="1">
    <location>
        <begin position="190"/>
        <end position="367"/>
    </location>
</feature>
<dbReference type="InterPro" id="IPR000477">
    <property type="entry name" value="RT_dom"/>
</dbReference>
<dbReference type="Gene3D" id="3.10.10.10">
    <property type="entry name" value="HIV Type 1 Reverse Transcriptase, subunit A, domain 1"/>
    <property type="match status" value="1"/>
</dbReference>
<name>A0A6J2X1D6_SITOR</name>
<dbReference type="KEGG" id="soy:115874088"/>
<sequence length="392" mass="45119">MENAVKIMRHLLCDCSVQVYMRETEEKSKDKILAEIKKKFEDHCAPQKNVIFERAKFNTIVQKEGQSFDSFLAELTKAINVCRATETSKDQVKTLDNESRLNAVRASTSRTESRTFIKPVCDKDPNKPCKSCGYKHKESRSESTEESDHEFYISAINSSGRSKSNTETMWTKEIWIKGKPMTFKLDTGAEDIIEKVDKPTEWVHPLVIVEKPNGDLRLCLDPKDLNQAIQREHFLIPSCDDIVVKLTNKNFVTVLDMKDGYWQVELDSPSADLMTFGTPFGRFRFKRLAFGICSTPEVFQKKNFEIFGDIPGVGLYFDDLIVTGATEAEHDQNLKCVLEKATKHNLKFNKEKIQFKKESVKFMGKIFSHKGVETNKKYEKGKRNFLSVRQMF</sequence>
<dbReference type="Gene3D" id="3.30.70.270">
    <property type="match status" value="1"/>
</dbReference>
<dbReference type="PROSITE" id="PS50878">
    <property type="entry name" value="RT_POL"/>
    <property type="match status" value="1"/>
</dbReference>
<organism evidence="2 3">
    <name type="scientific">Sitophilus oryzae</name>
    <name type="common">Rice weevil</name>
    <name type="synonym">Curculio oryzae</name>
    <dbReference type="NCBI Taxonomy" id="7048"/>
    <lineage>
        <taxon>Eukaryota</taxon>
        <taxon>Metazoa</taxon>
        <taxon>Ecdysozoa</taxon>
        <taxon>Arthropoda</taxon>
        <taxon>Hexapoda</taxon>
        <taxon>Insecta</taxon>
        <taxon>Pterygota</taxon>
        <taxon>Neoptera</taxon>
        <taxon>Endopterygota</taxon>
        <taxon>Coleoptera</taxon>
        <taxon>Polyphaga</taxon>
        <taxon>Cucujiformia</taxon>
        <taxon>Curculionidae</taxon>
        <taxon>Dryophthorinae</taxon>
        <taxon>Sitophilus</taxon>
    </lineage>
</organism>